<dbReference type="RefSeq" id="WP_310021330.1">
    <property type="nucleotide sequence ID" value="NZ_JAVDUM010000011.1"/>
</dbReference>
<evidence type="ECO:0000313" key="2">
    <source>
        <dbReference type="Proteomes" id="UP001259347"/>
    </source>
</evidence>
<gene>
    <name evidence="1" type="ORF">J2Y69_002583</name>
</gene>
<comment type="caution">
    <text evidence="1">The sequence shown here is derived from an EMBL/GenBank/DDBJ whole genome shotgun (WGS) entry which is preliminary data.</text>
</comment>
<proteinExistence type="predicted"/>
<name>A0ABU1SEG0_9MICO</name>
<organism evidence="1 2">
    <name type="scientific">Microbacterium resistens</name>
    <dbReference type="NCBI Taxonomy" id="156977"/>
    <lineage>
        <taxon>Bacteria</taxon>
        <taxon>Bacillati</taxon>
        <taxon>Actinomycetota</taxon>
        <taxon>Actinomycetes</taxon>
        <taxon>Micrococcales</taxon>
        <taxon>Microbacteriaceae</taxon>
        <taxon>Microbacterium</taxon>
    </lineage>
</organism>
<accession>A0ABU1SEG0</accession>
<protein>
    <submittedName>
        <fullName evidence="1">Uncharacterized protein</fullName>
    </submittedName>
</protein>
<reference evidence="1 2" key="1">
    <citation type="submission" date="2023-07" db="EMBL/GenBank/DDBJ databases">
        <title>Sorghum-associated microbial communities from plants grown in Nebraska, USA.</title>
        <authorList>
            <person name="Schachtman D."/>
        </authorList>
    </citation>
    <scope>NUCLEOTIDE SEQUENCE [LARGE SCALE GENOMIC DNA]</scope>
    <source>
        <strain evidence="1 2">2980</strain>
    </source>
</reference>
<keyword evidence="2" id="KW-1185">Reference proteome</keyword>
<dbReference type="Proteomes" id="UP001259347">
    <property type="component" value="Unassembled WGS sequence"/>
</dbReference>
<dbReference type="EMBL" id="JAVDUM010000011">
    <property type="protein sequence ID" value="MDR6867975.1"/>
    <property type="molecule type" value="Genomic_DNA"/>
</dbReference>
<sequence>MESDRDATEDEGVTYVPLSALPDADTYTDVGTFTVDGETFVVRRRDDDGSNHYDWVSGPNDGYGFSVFGGFEPFPHERHVAAIRDFLAAIDPATGYL</sequence>
<evidence type="ECO:0000313" key="1">
    <source>
        <dbReference type="EMBL" id="MDR6867975.1"/>
    </source>
</evidence>